<dbReference type="GO" id="GO:0006351">
    <property type="term" value="P:DNA-templated transcription"/>
    <property type="evidence" value="ECO:0007669"/>
    <property type="project" value="InterPro"/>
</dbReference>
<keyword evidence="6" id="KW-0548">Nucleotidyltransferase</keyword>
<dbReference type="GO" id="GO:0003899">
    <property type="term" value="F:DNA-directed RNA polymerase activity"/>
    <property type="evidence" value="ECO:0007669"/>
    <property type="project" value="UniProtKB-EC"/>
</dbReference>
<evidence type="ECO:0000256" key="12">
    <source>
        <dbReference type="ARBA" id="ARBA00048552"/>
    </source>
</evidence>
<keyword evidence="4" id="KW-0240">DNA-directed RNA polymerase</keyword>
<dbReference type="InterPro" id="IPR007066">
    <property type="entry name" value="RNA_pol_Rpb1_3"/>
</dbReference>
<dbReference type="InterPro" id="IPR007081">
    <property type="entry name" value="RNA_pol_Rpb1_5"/>
</dbReference>
<dbReference type="EMBL" id="AB098127">
    <property type="protein sequence ID" value="BAJ52629.1"/>
    <property type="molecule type" value="mRNA"/>
</dbReference>
<dbReference type="InterPro" id="IPR042102">
    <property type="entry name" value="RNA_pol_Rpb1_3_sf"/>
</dbReference>
<dbReference type="InterPro" id="IPR035698">
    <property type="entry name" value="RNAP_III_Rpc1_C"/>
</dbReference>
<evidence type="ECO:0000256" key="3">
    <source>
        <dbReference type="ARBA" id="ARBA00012418"/>
    </source>
</evidence>
<keyword evidence="9" id="KW-0460">Magnesium</keyword>
<accession>E5RKC0</accession>
<dbReference type="Gene3D" id="1.10.274.100">
    <property type="entry name" value="RNA polymerase Rpb1, domain 3"/>
    <property type="match status" value="1"/>
</dbReference>
<evidence type="ECO:0000256" key="11">
    <source>
        <dbReference type="ARBA" id="ARBA00023242"/>
    </source>
</evidence>
<dbReference type="AlphaFoldDB" id="E5RKC0"/>
<proteinExistence type="evidence at transcript level"/>
<dbReference type="CDD" id="cd02736">
    <property type="entry name" value="RNAP_III_Rpc1_C"/>
    <property type="match status" value="1"/>
</dbReference>
<evidence type="ECO:0000256" key="6">
    <source>
        <dbReference type="ARBA" id="ARBA00022695"/>
    </source>
</evidence>
<dbReference type="EC" id="2.7.7.6" evidence="3"/>
<evidence type="ECO:0000313" key="16">
    <source>
        <dbReference type="EMBL" id="BAJ52629.1"/>
    </source>
</evidence>
<evidence type="ECO:0000259" key="13">
    <source>
        <dbReference type="Pfam" id="PF04983"/>
    </source>
</evidence>
<dbReference type="FunFam" id="1.10.150.390:FF:000004">
    <property type="entry name" value="DNA-directed RNA polymerase subunit"/>
    <property type="match status" value="1"/>
</dbReference>
<dbReference type="InterPro" id="IPR015700">
    <property type="entry name" value="RPC1"/>
</dbReference>
<comment type="catalytic activity">
    <reaction evidence="12">
        <text>RNA(n) + a ribonucleoside 5'-triphosphate = RNA(n+1) + diphosphate</text>
        <dbReference type="Rhea" id="RHEA:21248"/>
        <dbReference type="Rhea" id="RHEA-COMP:14527"/>
        <dbReference type="Rhea" id="RHEA-COMP:17342"/>
        <dbReference type="ChEBI" id="CHEBI:33019"/>
        <dbReference type="ChEBI" id="CHEBI:61557"/>
        <dbReference type="ChEBI" id="CHEBI:140395"/>
        <dbReference type="EC" id="2.7.7.6"/>
    </reaction>
</comment>
<keyword evidence="5" id="KW-0808">Transferase</keyword>
<feature type="non-terminal residue" evidence="16">
    <location>
        <position position="1"/>
    </location>
</feature>
<organism evidence="16">
    <name type="scientific">Stephanoeca diplocostata</name>
    <dbReference type="NCBI Taxonomy" id="81535"/>
    <lineage>
        <taxon>Eukaryota</taxon>
        <taxon>Choanoflagellata</taxon>
        <taxon>Acanthoecida</taxon>
        <taxon>Stephanoecidae</taxon>
        <taxon>Stephanoeca</taxon>
    </lineage>
</organism>
<evidence type="ECO:0000256" key="7">
    <source>
        <dbReference type="ARBA" id="ARBA00022723"/>
    </source>
</evidence>
<feature type="domain" description="RNA polymerase Rpb1" evidence="13">
    <location>
        <begin position="23"/>
        <end position="202"/>
    </location>
</feature>
<evidence type="ECO:0000259" key="15">
    <source>
        <dbReference type="Pfam" id="PF05000"/>
    </source>
</evidence>
<evidence type="ECO:0000259" key="14">
    <source>
        <dbReference type="Pfam" id="PF04998"/>
    </source>
</evidence>
<keyword evidence="11" id="KW-0539">Nucleus</keyword>
<dbReference type="Pfam" id="PF04983">
    <property type="entry name" value="RNA_pol_Rpb1_3"/>
    <property type="match status" value="1"/>
</dbReference>
<dbReference type="InterPro" id="IPR038120">
    <property type="entry name" value="Rpb1_funnel_sf"/>
</dbReference>
<evidence type="ECO:0000256" key="5">
    <source>
        <dbReference type="ARBA" id="ARBA00022679"/>
    </source>
</evidence>
<keyword evidence="7" id="KW-0479">Metal-binding</keyword>
<evidence type="ECO:0000256" key="4">
    <source>
        <dbReference type="ARBA" id="ARBA00022478"/>
    </source>
</evidence>
<dbReference type="InterPro" id="IPR007083">
    <property type="entry name" value="RNA_pol_Rpb1_4"/>
</dbReference>
<dbReference type="Gene3D" id="1.10.150.390">
    <property type="match status" value="1"/>
</dbReference>
<feature type="domain" description="RNA polymerase Rpb1" evidence="14">
    <location>
        <begin position="340"/>
        <end position="863"/>
    </location>
</feature>
<dbReference type="Gene3D" id="6.20.50.80">
    <property type="match status" value="1"/>
</dbReference>
<reference evidence="16" key="1">
    <citation type="submission" date="2002-12" db="EMBL/GenBank/DDBJ databases">
        <title>Divergence pattern of animal gene families and relationship with evolution of multicellular systems.</title>
        <authorList>
            <person name="Suga H."/>
            <person name="Kondo J."/>
            <person name="Miyata T."/>
        </authorList>
    </citation>
    <scope>NUCLEOTIDE SEQUENCE</scope>
</reference>
<dbReference type="Pfam" id="PF05000">
    <property type="entry name" value="RNA_pol_Rpb1_4"/>
    <property type="match status" value="1"/>
</dbReference>
<dbReference type="Gene3D" id="6.10.250.2940">
    <property type="match status" value="1"/>
</dbReference>
<sequence>NLHVPQTEEARAEALELMGTKSNICTPRNGEPLIAAIQDFITGAYLLTQKDQFLSRSQASQLIAYMSGGDIPVTMPAPAIVKPVALWTGKQIASVMLKTNKYATDIRVTVEKKTRASYKPTEVHDQTKSMCPNDGYLVIYNSELICGTLDKASTGDGSKSTIFYVILRDYGKDAAAEAMLRLAKLASYFLHTRGFSIGIGDVSPSQELQRKKALLVRDGYAQCDKLIAEMHAGELEPLPGSTVEGTLEAQLTTVLSDIRKEAGSLCKQQLPRFNAPVVMARCGSKGSDLNMSQMIACVGQQTLGGNRIPAGFENRTLPHFERGSADPNAKGFVSNSFFSGLTPSEFFFHTMCGREGLVDTAVKTAETGYMSRRLMKALEDLSTDYDLRVQNSSGTMVQFCYGDDGLDPAGMEGDGATEGMPVNLEHLWALEVTAHRSDPAPALYPFQIRSCALELLRTDHVFREIYASPAAKLRHTNNTSTAVRPGGDGAAGSADDHFFMQQIARFIEDKCVDYEQILRTFGRDVQPPGPGCAPPAPLTPSNADDHAIMQLFRITRGQLTHFLHRCAFKYARASIEPGSAVGAVGAQSIGEPGTQMTLKTFHFAGIAAMNITQGVPRIKEIINASKNISTPVITAPIAHVPESNMTEVAHVCKARVERCLLKDITISFTEVFTPNRVYITVHLDLERIHRLRLELDMQTVIDALLASSLKLKHTNIEHDPAHGKIRVFPPASAKSTPFYALQALRDALPNVIVRGDKNINRVIIQQGKTETKLLVEGTDMRAVMGTRGIVGTAVVTNHLMDAEACLGIEAARATIIREIQTTMSAHGMTIDSRHVMLLADLMTFKGEILGITRFGIAKMKSSTFMLASFEKTTDHLFDAALHGNSDPISGVSECIILGKPMKIGTGLFDLVHGDTVKAHVKPVRRNLLFEAYA</sequence>
<keyword evidence="8" id="KW-0862">Zinc</keyword>
<dbReference type="Pfam" id="PF04998">
    <property type="entry name" value="RNA_pol_Rpb1_5"/>
    <property type="match status" value="1"/>
</dbReference>
<comment type="subcellular location">
    <subcellularLocation>
        <location evidence="1">Nucleus</location>
    </subcellularLocation>
</comment>
<dbReference type="PANTHER" id="PTHR48446">
    <property type="entry name" value="DNA-DIRECTED RNA POLYMERASE SUBUNIT BETA' N-TERMINAL SECTION"/>
    <property type="match status" value="1"/>
</dbReference>
<evidence type="ECO:0000256" key="2">
    <source>
        <dbReference type="ARBA" id="ARBA00006460"/>
    </source>
</evidence>
<dbReference type="Gene3D" id="1.10.132.30">
    <property type="match status" value="1"/>
</dbReference>
<name>E5RKC0_9EUKA</name>
<dbReference type="Gene3D" id="2.40.40.20">
    <property type="match status" value="1"/>
</dbReference>
<keyword evidence="10" id="KW-0804">Transcription</keyword>
<feature type="domain" description="RNA polymerase Rpb1" evidence="15">
    <location>
        <begin position="232"/>
        <end position="333"/>
    </location>
</feature>
<dbReference type="GO" id="GO:0046872">
    <property type="term" value="F:metal ion binding"/>
    <property type="evidence" value="ECO:0007669"/>
    <property type="project" value="UniProtKB-KW"/>
</dbReference>
<dbReference type="GO" id="GO:0000428">
    <property type="term" value="C:DNA-directed RNA polymerase complex"/>
    <property type="evidence" value="ECO:0007669"/>
    <property type="project" value="UniProtKB-KW"/>
</dbReference>
<dbReference type="SUPFAM" id="SSF64484">
    <property type="entry name" value="beta and beta-prime subunits of DNA dependent RNA-polymerase"/>
    <property type="match status" value="1"/>
</dbReference>
<dbReference type="GO" id="GO:0005634">
    <property type="term" value="C:nucleus"/>
    <property type="evidence" value="ECO:0007669"/>
    <property type="project" value="UniProtKB-SubCell"/>
</dbReference>
<comment type="similarity">
    <text evidence="2">Belongs to the RNA polymerase beta' chain family.</text>
</comment>
<protein>
    <recommendedName>
        <fullName evidence="3">DNA-directed RNA polymerase</fullName>
        <ecNumber evidence="3">2.7.7.6</ecNumber>
    </recommendedName>
</protein>
<evidence type="ECO:0000256" key="8">
    <source>
        <dbReference type="ARBA" id="ARBA00022833"/>
    </source>
</evidence>
<evidence type="ECO:0000256" key="10">
    <source>
        <dbReference type="ARBA" id="ARBA00023163"/>
    </source>
</evidence>
<evidence type="ECO:0000256" key="9">
    <source>
        <dbReference type="ARBA" id="ARBA00022842"/>
    </source>
</evidence>
<evidence type="ECO:0000256" key="1">
    <source>
        <dbReference type="ARBA" id="ARBA00004123"/>
    </source>
</evidence>
<dbReference type="GO" id="GO:0003677">
    <property type="term" value="F:DNA binding"/>
    <property type="evidence" value="ECO:0007669"/>
    <property type="project" value="InterPro"/>
</dbReference>
<dbReference type="PANTHER" id="PTHR48446:SF1">
    <property type="entry name" value="DNA-DIRECTED RNA POLYMERASE SUBUNIT BETA' N-TERMINAL SECTION"/>
    <property type="match status" value="1"/>
</dbReference>